<name>A0A1N6I202_9MICO</name>
<evidence type="ECO:0000313" key="6">
    <source>
        <dbReference type="Proteomes" id="UP000184699"/>
    </source>
</evidence>
<sequence length="243" mass="25679">MQEGHVQPAHPDRAALFAAYALDDRATPRVRMNFVMSLDGAVTLDGRSGGLGDENDQLVMGVLRTLADVVLVGAGTVRAEGYGGLRLRAANVEWRREQGLADQPRVAVVSAALDLDPGHPFFSEAVTRPIVVTHAAAPAGRRAALEAVADVLVCGEASVDPRTMLASLAAAGLPQVLCEGGPHLFGALIEADVVDELCLSLSPMLVAGSAGRISRTEVEVPRRMRLAHAIPVGDLLLLRYTRR</sequence>
<proteinExistence type="predicted"/>
<keyword evidence="6" id="KW-1185">Reference proteome</keyword>
<keyword evidence="2" id="KW-0521">NADP</keyword>
<dbReference type="STRING" id="232089.SAMN05443544_3578"/>
<dbReference type="GO" id="GO:0008703">
    <property type="term" value="F:5-amino-6-(5-phosphoribosylamino)uracil reductase activity"/>
    <property type="evidence" value="ECO:0007669"/>
    <property type="project" value="InterPro"/>
</dbReference>
<gene>
    <name evidence="5" type="ORF">SAMN05443544_3578</name>
</gene>
<dbReference type="GO" id="GO:0009231">
    <property type="term" value="P:riboflavin biosynthetic process"/>
    <property type="evidence" value="ECO:0007669"/>
    <property type="project" value="InterPro"/>
</dbReference>
<dbReference type="Proteomes" id="UP000184699">
    <property type="component" value="Unassembled WGS sequence"/>
</dbReference>
<dbReference type="InterPro" id="IPR050765">
    <property type="entry name" value="Riboflavin_Biosynth_HTPR"/>
</dbReference>
<protein>
    <submittedName>
        <fullName evidence="5">Pyrimidine reductase, riboflavin biosynthesis</fullName>
    </submittedName>
</protein>
<keyword evidence="3" id="KW-0560">Oxidoreductase</keyword>
<evidence type="ECO:0000256" key="2">
    <source>
        <dbReference type="ARBA" id="ARBA00022857"/>
    </source>
</evidence>
<evidence type="ECO:0000256" key="1">
    <source>
        <dbReference type="ARBA" id="ARBA00005104"/>
    </source>
</evidence>
<dbReference type="Pfam" id="PF01872">
    <property type="entry name" value="RibD_C"/>
    <property type="match status" value="1"/>
</dbReference>
<dbReference type="InterPro" id="IPR024072">
    <property type="entry name" value="DHFR-like_dom_sf"/>
</dbReference>
<evidence type="ECO:0000313" key="5">
    <source>
        <dbReference type="EMBL" id="SIO25925.1"/>
    </source>
</evidence>
<organism evidence="5 6">
    <name type="scientific">Agromyces cerinus subsp. cerinus</name>
    <dbReference type="NCBI Taxonomy" id="232089"/>
    <lineage>
        <taxon>Bacteria</taxon>
        <taxon>Bacillati</taxon>
        <taxon>Actinomycetota</taxon>
        <taxon>Actinomycetes</taxon>
        <taxon>Micrococcales</taxon>
        <taxon>Microbacteriaceae</taxon>
        <taxon>Agromyces</taxon>
    </lineage>
</organism>
<dbReference type="SUPFAM" id="SSF53597">
    <property type="entry name" value="Dihydrofolate reductase-like"/>
    <property type="match status" value="1"/>
</dbReference>
<evidence type="ECO:0000259" key="4">
    <source>
        <dbReference type="Pfam" id="PF01872"/>
    </source>
</evidence>
<feature type="domain" description="Bacterial bifunctional deaminase-reductase C-terminal" evidence="4">
    <location>
        <begin position="28"/>
        <end position="233"/>
    </location>
</feature>
<dbReference type="Gene3D" id="3.40.430.10">
    <property type="entry name" value="Dihydrofolate Reductase, subunit A"/>
    <property type="match status" value="1"/>
</dbReference>
<dbReference type="InterPro" id="IPR002734">
    <property type="entry name" value="RibDG_C"/>
</dbReference>
<dbReference type="EMBL" id="FSRJ01000005">
    <property type="protein sequence ID" value="SIO25925.1"/>
    <property type="molecule type" value="Genomic_DNA"/>
</dbReference>
<evidence type="ECO:0000256" key="3">
    <source>
        <dbReference type="ARBA" id="ARBA00023002"/>
    </source>
</evidence>
<dbReference type="PANTHER" id="PTHR38011:SF7">
    <property type="entry name" value="2,5-DIAMINO-6-RIBOSYLAMINO-4(3H)-PYRIMIDINONE 5'-PHOSPHATE REDUCTASE"/>
    <property type="match status" value="1"/>
</dbReference>
<reference evidence="6" key="1">
    <citation type="submission" date="2016-11" db="EMBL/GenBank/DDBJ databases">
        <authorList>
            <person name="Varghese N."/>
            <person name="Submissions S."/>
        </authorList>
    </citation>
    <scope>NUCLEOTIDE SEQUENCE [LARGE SCALE GENOMIC DNA]</scope>
    <source>
        <strain evidence="6">DSM 8595</strain>
    </source>
</reference>
<dbReference type="PANTHER" id="PTHR38011">
    <property type="entry name" value="DIHYDROFOLATE REDUCTASE FAMILY PROTEIN (AFU_ORTHOLOGUE AFUA_8G06820)"/>
    <property type="match status" value="1"/>
</dbReference>
<dbReference type="AlphaFoldDB" id="A0A1N6I202"/>
<accession>A0A1N6I202</accession>
<dbReference type="NCBIfam" id="NF010663">
    <property type="entry name" value="PRK14059.1-1"/>
    <property type="match status" value="1"/>
</dbReference>
<comment type="pathway">
    <text evidence="1">Cofactor biosynthesis; riboflavin biosynthesis.</text>
</comment>